<accession>H2C9M9</accession>
<dbReference type="GO" id="GO:0003676">
    <property type="term" value="F:nucleic acid binding"/>
    <property type="evidence" value="ECO:0007669"/>
    <property type="project" value="InterPro"/>
</dbReference>
<dbReference type="NCBIfam" id="NF040865">
    <property type="entry name" value="a_tRNA_ed_AlaXM"/>
    <property type="match status" value="1"/>
</dbReference>
<dbReference type="STRING" id="671065.MetMK1DRAFT_00033020"/>
<comment type="subcellular location">
    <subcellularLocation>
        <location evidence="2">Cytoplasm</location>
    </subcellularLocation>
</comment>
<dbReference type="InterPro" id="IPR053424">
    <property type="entry name" value="Alanyl-tRNA_Edit-Domain"/>
</dbReference>
<keyword evidence="5" id="KW-0862">Zinc</keyword>
<keyword evidence="7" id="KW-0378">Hydrolase</keyword>
<dbReference type="HOGENOM" id="CLU_004485_3_2_2"/>
<dbReference type="InterPro" id="IPR012947">
    <property type="entry name" value="tRNA_SAD"/>
</dbReference>
<dbReference type="OrthoDB" id="11392at2157"/>
<keyword evidence="7" id="KW-0436">Ligase</keyword>
<dbReference type="PANTHER" id="PTHR43462:SF1">
    <property type="entry name" value="ALANYL-TRNA EDITING PROTEIN AARSD1"/>
    <property type="match status" value="1"/>
</dbReference>
<evidence type="ECO:0000256" key="4">
    <source>
        <dbReference type="ARBA" id="ARBA00022723"/>
    </source>
</evidence>
<proteinExistence type="predicted"/>
<evidence type="ECO:0000256" key="3">
    <source>
        <dbReference type="ARBA" id="ARBA00022490"/>
    </source>
</evidence>
<dbReference type="Proteomes" id="UP000003980">
    <property type="component" value="Unassembled WGS sequence"/>
</dbReference>
<dbReference type="SMART" id="SM00863">
    <property type="entry name" value="tRNA_SAD"/>
    <property type="match status" value="1"/>
</dbReference>
<dbReference type="Pfam" id="PF01411">
    <property type="entry name" value="tRNA-synt_2c"/>
    <property type="match status" value="1"/>
</dbReference>
<dbReference type="InterPro" id="IPR018163">
    <property type="entry name" value="Thr/Ala-tRNA-synth_IIc_edit"/>
</dbReference>
<evidence type="ECO:0000259" key="6">
    <source>
        <dbReference type="PROSITE" id="PS50860"/>
    </source>
</evidence>
<dbReference type="GO" id="GO:0006419">
    <property type="term" value="P:alanyl-tRNA aminoacylation"/>
    <property type="evidence" value="ECO:0007669"/>
    <property type="project" value="InterPro"/>
</dbReference>
<dbReference type="GO" id="GO:0005524">
    <property type="term" value="F:ATP binding"/>
    <property type="evidence" value="ECO:0007669"/>
    <property type="project" value="InterPro"/>
</dbReference>
<dbReference type="PROSITE" id="PS50860">
    <property type="entry name" value="AA_TRNA_LIGASE_II_ALA"/>
    <property type="match status" value="1"/>
</dbReference>
<evidence type="ECO:0000313" key="8">
    <source>
        <dbReference type="Proteomes" id="UP000003980"/>
    </source>
</evidence>
<dbReference type="Gene3D" id="3.30.980.10">
    <property type="entry name" value="Threonyl-trna Synthetase, Chain A, domain 2"/>
    <property type="match status" value="1"/>
</dbReference>
<protein>
    <submittedName>
        <fullName evidence="7">Putative metal-dependent hydrolase related to alanyl-tRNA synthetase HxxxH domain</fullName>
    </submittedName>
</protein>
<dbReference type="GO" id="GO:0002161">
    <property type="term" value="F:aminoacyl-tRNA deacylase activity"/>
    <property type="evidence" value="ECO:0007669"/>
    <property type="project" value="UniProtKB-ARBA"/>
</dbReference>
<dbReference type="InterPro" id="IPR009000">
    <property type="entry name" value="Transl_B-barrel_sf"/>
</dbReference>
<dbReference type="GO" id="GO:0046872">
    <property type="term" value="F:metal ion binding"/>
    <property type="evidence" value="ECO:0007669"/>
    <property type="project" value="UniProtKB-KW"/>
</dbReference>
<gene>
    <name evidence="7" type="ORF">MetMK1DRAFT_00033020</name>
</gene>
<evidence type="ECO:0000256" key="2">
    <source>
        <dbReference type="ARBA" id="ARBA00004496"/>
    </source>
</evidence>
<dbReference type="EMBL" id="JH597770">
    <property type="protein sequence ID" value="EHP68855.1"/>
    <property type="molecule type" value="Genomic_DNA"/>
</dbReference>
<dbReference type="eggNOG" id="arCOG01254">
    <property type="taxonomic scope" value="Archaea"/>
</dbReference>
<organism evidence="7 8">
    <name type="scientific">Metallosphaera yellowstonensis MK1</name>
    <dbReference type="NCBI Taxonomy" id="671065"/>
    <lineage>
        <taxon>Archaea</taxon>
        <taxon>Thermoproteota</taxon>
        <taxon>Thermoprotei</taxon>
        <taxon>Sulfolobales</taxon>
        <taxon>Sulfolobaceae</taxon>
        <taxon>Metallosphaera</taxon>
    </lineage>
</organism>
<feature type="domain" description="Alanyl-transfer RNA synthetases family profile" evidence="6">
    <location>
        <begin position="1"/>
        <end position="234"/>
    </location>
</feature>
<dbReference type="AlphaFoldDB" id="H2C9M9"/>
<sequence length="234" mass="26229">MTRELYALDSYVREFRGRVVRVSDKEVVLDQTAFHPRGGGLESDTGRLTGGGKERKVLEVKRNGGEIVHVLDSAEGLTEGMEVVGVLDWDRRYRMMRLHTASHIIASIAYNKYGALITGGNITPEYAKDDFDVEKKEVLQDIVSEANEVARRGIEVRVLFLSKEEALKIPGVVKLAERMPPEQETWRIVEIPGVDVQADGGPHVKNTGEIGTIETIKVENRGKGRKRLYYTVRP</sequence>
<evidence type="ECO:0000313" key="7">
    <source>
        <dbReference type="EMBL" id="EHP68855.1"/>
    </source>
</evidence>
<comment type="cofactor">
    <cofactor evidence="1">
        <name>Zn(2+)</name>
        <dbReference type="ChEBI" id="CHEBI:29105"/>
    </cofactor>
</comment>
<dbReference type="SUPFAM" id="SSF50447">
    <property type="entry name" value="Translation proteins"/>
    <property type="match status" value="1"/>
</dbReference>
<dbReference type="SUPFAM" id="SSF55186">
    <property type="entry name" value="ThrRS/AlaRS common domain"/>
    <property type="match status" value="1"/>
</dbReference>
<dbReference type="PANTHER" id="PTHR43462">
    <property type="entry name" value="ALANYL-TRNA EDITING PROTEIN"/>
    <property type="match status" value="1"/>
</dbReference>
<keyword evidence="7" id="KW-0030">Aminoacyl-tRNA synthetase</keyword>
<keyword evidence="4" id="KW-0479">Metal-binding</keyword>
<dbReference type="InterPro" id="IPR051335">
    <property type="entry name" value="Alanyl-tRNA_Editing_Enzymes"/>
</dbReference>
<evidence type="ECO:0000256" key="5">
    <source>
        <dbReference type="ARBA" id="ARBA00022833"/>
    </source>
</evidence>
<reference evidence="7 8" key="1">
    <citation type="submission" date="2012-01" db="EMBL/GenBank/DDBJ databases">
        <title>Improved High-Quality Draft sequence of Metallosphaera yellowstonensis MK1.</title>
        <authorList>
            <consortium name="US DOE Joint Genome Institute"/>
            <person name="Lucas S."/>
            <person name="Han J."/>
            <person name="Cheng J.-F."/>
            <person name="Goodwin L."/>
            <person name="Pitluck S."/>
            <person name="Peters L."/>
            <person name="Teshima H."/>
            <person name="Detter J.C."/>
            <person name="Han C."/>
            <person name="Tapia R."/>
            <person name="Land M."/>
            <person name="Hauser L."/>
            <person name="Kyrpides N."/>
            <person name="Kozubal M."/>
            <person name="Macur R.E."/>
            <person name="Jay Z."/>
            <person name="Inskeep W."/>
            <person name="Woyke T."/>
        </authorList>
    </citation>
    <scope>NUCLEOTIDE SEQUENCE [LARGE SCALE GENOMIC DNA]</scope>
    <source>
        <strain evidence="7 8">MK1</strain>
    </source>
</reference>
<keyword evidence="3" id="KW-0963">Cytoplasm</keyword>
<evidence type="ECO:0000256" key="1">
    <source>
        <dbReference type="ARBA" id="ARBA00001947"/>
    </source>
</evidence>
<dbReference type="RefSeq" id="WP_009075717.1">
    <property type="nucleotide sequence ID" value="NZ_JH597770.1"/>
</dbReference>
<keyword evidence="8" id="KW-1185">Reference proteome</keyword>
<name>H2C9M9_9CREN</name>
<dbReference type="InterPro" id="IPR018164">
    <property type="entry name" value="Ala-tRNA-synth_IIc_N"/>
</dbReference>
<dbReference type="GO" id="GO:0004813">
    <property type="term" value="F:alanine-tRNA ligase activity"/>
    <property type="evidence" value="ECO:0007669"/>
    <property type="project" value="InterPro"/>
</dbReference>
<dbReference type="Gene3D" id="2.40.30.130">
    <property type="match status" value="1"/>
</dbReference>
<dbReference type="InterPro" id="IPR018165">
    <property type="entry name" value="Ala-tRNA-synth_IIc_core"/>
</dbReference>
<dbReference type="Pfam" id="PF07973">
    <property type="entry name" value="tRNA_SAD"/>
    <property type="match status" value="1"/>
</dbReference>
<dbReference type="GO" id="GO:0005737">
    <property type="term" value="C:cytoplasm"/>
    <property type="evidence" value="ECO:0007669"/>
    <property type="project" value="UniProtKB-SubCell"/>
</dbReference>